<keyword evidence="2" id="KW-0067">ATP-binding</keyword>
<accession>S0FUZ6</accession>
<dbReference type="InterPro" id="IPR003018">
    <property type="entry name" value="GAF"/>
</dbReference>
<organism evidence="8 9">
    <name type="scientific">Desulfotignum phosphitoxidans DSM 13687</name>
    <dbReference type="NCBI Taxonomy" id="1286635"/>
    <lineage>
        <taxon>Bacteria</taxon>
        <taxon>Pseudomonadati</taxon>
        <taxon>Thermodesulfobacteriota</taxon>
        <taxon>Desulfobacteria</taxon>
        <taxon>Desulfobacterales</taxon>
        <taxon>Desulfobacteraceae</taxon>
        <taxon>Desulfotignum</taxon>
    </lineage>
</organism>
<reference evidence="8 9" key="1">
    <citation type="journal article" date="2013" name="Genome Announc.">
        <title>Draft Genome Sequence of Desulfotignum phosphitoxidans DSM 13687 Strain FiPS-3.</title>
        <authorList>
            <person name="Poehlein A."/>
            <person name="Daniel R."/>
            <person name="Simeonova D.D."/>
        </authorList>
    </citation>
    <scope>NUCLEOTIDE SEQUENCE [LARGE SCALE GENOMIC DNA]</scope>
    <source>
        <strain evidence="8 9">DSM 13687</strain>
    </source>
</reference>
<dbReference type="GO" id="GO:0003677">
    <property type="term" value="F:DNA binding"/>
    <property type="evidence" value="ECO:0007669"/>
    <property type="project" value="UniProtKB-KW"/>
</dbReference>
<evidence type="ECO:0000256" key="3">
    <source>
        <dbReference type="ARBA" id="ARBA00023015"/>
    </source>
</evidence>
<dbReference type="OrthoDB" id="9763792at2"/>
<dbReference type="PANTHER" id="PTHR32071">
    <property type="entry name" value="TRANSCRIPTIONAL REGULATORY PROTEIN"/>
    <property type="match status" value="1"/>
</dbReference>
<gene>
    <name evidence="8" type="primary">hyfR</name>
    <name evidence="8" type="ORF">Dpo_6c01220</name>
</gene>
<dbReference type="InterPro" id="IPR025662">
    <property type="entry name" value="Sigma_54_int_dom_ATP-bd_1"/>
</dbReference>
<dbReference type="AlphaFoldDB" id="S0FUZ6"/>
<dbReference type="PANTHER" id="PTHR32071:SF117">
    <property type="entry name" value="PTS-DEPENDENT DIHYDROXYACETONE KINASE OPERON REGULATORY PROTEIN-RELATED"/>
    <property type="match status" value="1"/>
</dbReference>
<dbReference type="EMBL" id="APJX01000006">
    <property type="protein sequence ID" value="EMS78923.1"/>
    <property type="molecule type" value="Genomic_DNA"/>
</dbReference>
<dbReference type="PROSITE" id="PS00688">
    <property type="entry name" value="SIGMA54_INTERACT_3"/>
    <property type="match status" value="1"/>
</dbReference>
<dbReference type="RefSeq" id="WP_006966763.1">
    <property type="nucleotide sequence ID" value="NZ_APJX01000006.1"/>
</dbReference>
<keyword evidence="9" id="KW-1185">Reference proteome</keyword>
<evidence type="ECO:0000256" key="4">
    <source>
        <dbReference type="ARBA" id="ARBA00023125"/>
    </source>
</evidence>
<dbReference type="Proteomes" id="UP000014216">
    <property type="component" value="Unassembled WGS sequence"/>
</dbReference>
<dbReference type="GO" id="GO:0006355">
    <property type="term" value="P:regulation of DNA-templated transcription"/>
    <property type="evidence" value="ECO:0007669"/>
    <property type="project" value="InterPro"/>
</dbReference>
<dbReference type="SMART" id="SM00382">
    <property type="entry name" value="AAA"/>
    <property type="match status" value="1"/>
</dbReference>
<dbReference type="InterPro" id="IPR025943">
    <property type="entry name" value="Sigma_54_int_dom_ATP-bd_2"/>
</dbReference>
<dbReference type="Gene3D" id="1.10.10.60">
    <property type="entry name" value="Homeodomain-like"/>
    <property type="match status" value="1"/>
</dbReference>
<comment type="caution">
    <text evidence="8">The sequence shown here is derived from an EMBL/GenBank/DDBJ whole genome shotgun (WGS) entry which is preliminary data.</text>
</comment>
<dbReference type="Gene3D" id="1.10.8.60">
    <property type="match status" value="1"/>
</dbReference>
<dbReference type="InterPro" id="IPR027417">
    <property type="entry name" value="P-loop_NTPase"/>
</dbReference>
<dbReference type="SMART" id="SM00065">
    <property type="entry name" value="GAF"/>
    <property type="match status" value="1"/>
</dbReference>
<evidence type="ECO:0000313" key="8">
    <source>
        <dbReference type="EMBL" id="EMS78923.1"/>
    </source>
</evidence>
<keyword evidence="3" id="KW-0805">Transcription regulation</keyword>
<evidence type="ECO:0000313" key="9">
    <source>
        <dbReference type="Proteomes" id="UP000014216"/>
    </source>
</evidence>
<dbReference type="InterPro" id="IPR003593">
    <property type="entry name" value="AAA+_ATPase"/>
</dbReference>
<name>S0FUZ6_9BACT</name>
<dbReference type="PATRIC" id="fig|1286635.3.peg.2994"/>
<dbReference type="SUPFAM" id="SSF52540">
    <property type="entry name" value="P-loop containing nucleoside triphosphate hydrolases"/>
    <property type="match status" value="1"/>
</dbReference>
<dbReference type="SUPFAM" id="SSF55781">
    <property type="entry name" value="GAF domain-like"/>
    <property type="match status" value="1"/>
</dbReference>
<dbReference type="Pfam" id="PF00158">
    <property type="entry name" value="Sigma54_activat"/>
    <property type="match status" value="1"/>
</dbReference>
<evidence type="ECO:0000256" key="6">
    <source>
        <dbReference type="ARBA" id="ARBA00023163"/>
    </source>
</evidence>
<dbReference type="GO" id="GO:0005524">
    <property type="term" value="F:ATP binding"/>
    <property type="evidence" value="ECO:0007669"/>
    <property type="project" value="UniProtKB-KW"/>
</dbReference>
<dbReference type="Pfam" id="PF25601">
    <property type="entry name" value="AAA_lid_14"/>
    <property type="match status" value="1"/>
</dbReference>
<dbReference type="Gene3D" id="3.40.50.300">
    <property type="entry name" value="P-loop containing nucleotide triphosphate hydrolases"/>
    <property type="match status" value="1"/>
</dbReference>
<keyword evidence="5" id="KW-0010">Activator</keyword>
<dbReference type="InterPro" id="IPR025944">
    <property type="entry name" value="Sigma_54_int_dom_CS"/>
</dbReference>
<keyword evidence="4" id="KW-0238">DNA-binding</keyword>
<evidence type="ECO:0000256" key="1">
    <source>
        <dbReference type="ARBA" id="ARBA00022741"/>
    </source>
</evidence>
<dbReference type="InterPro" id="IPR002078">
    <property type="entry name" value="Sigma_54_int"/>
</dbReference>
<evidence type="ECO:0000259" key="7">
    <source>
        <dbReference type="PROSITE" id="PS50045"/>
    </source>
</evidence>
<dbReference type="FunFam" id="3.40.50.300:FF:000006">
    <property type="entry name" value="DNA-binding transcriptional regulator NtrC"/>
    <property type="match status" value="1"/>
</dbReference>
<keyword evidence="6" id="KW-0804">Transcription</keyword>
<proteinExistence type="predicted"/>
<keyword evidence="1" id="KW-0547">Nucleotide-binding</keyword>
<dbReference type="PROSITE" id="PS50045">
    <property type="entry name" value="SIGMA54_INTERACT_4"/>
    <property type="match status" value="1"/>
</dbReference>
<protein>
    <submittedName>
        <fullName evidence="8">Hydrogenase transcriptional activator HyfR</fullName>
    </submittedName>
</protein>
<sequence>MTATQSDEKEFFREATLRLCSSLDLERALHQCLLYVRRFMPAGQMGFQVYHPRTGTVEMVAHATPRSGRAVSIRIPLSRTGRRQVETRRLERIRVIERLGNDPVTGPVADRLKAWDLSAVVMDLVLEKTMLGIFSVFNDGHHSFTPSHVHLLSLLAKPCAIALTNSLRFRELKNLKELLADDNRYLQDELHKISGEKVVGASQGLKPVMEMVRQVAPLESPVLLLGETGTGKEVIANAIHNLSLRKDGPFIRVNCGAIPASLLDSELFGYEKGAFTGAVSRKRGRIERAQGGTLFLDEIGELPAEAQIRLLRVLQEKEIDRVGGSETIGVNIRVIAATHRNLEKMMAARQFRPDLFFRLQVFPIEIPPLRDRTPDIPDLVRHFIEKKSREMKRHQVPRVSSAVMDRLMAYQWPGNIRELENAVERSMILDRSGYLDFCEIGLSPASIPRPMVPEKADFTPTGRSLDQVMADHIQTVLHQCKGRVEGDKGAAKVLAMHPSTLRKRMKKLNIPFGRNAG</sequence>
<dbReference type="SUPFAM" id="SSF46689">
    <property type="entry name" value="Homeodomain-like"/>
    <property type="match status" value="1"/>
</dbReference>
<evidence type="ECO:0000256" key="5">
    <source>
        <dbReference type="ARBA" id="ARBA00023159"/>
    </source>
</evidence>
<dbReference type="PROSITE" id="PS00675">
    <property type="entry name" value="SIGMA54_INTERACT_1"/>
    <property type="match status" value="1"/>
</dbReference>
<evidence type="ECO:0000256" key="2">
    <source>
        <dbReference type="ARBA" id="ARBA00022840"/>
    </source>
</evidence>
<dbReference type="Gene3D" id="3.30.450.40">
    <property type="match status" value="1"/>
</dbReference>
<dbReference type="InterPro" id="IPR058031">
    <property type="entry name" value="AAA_lid_NorR"/>
</dbReference>
<dbReference type="InterPro" id="IPR029016">
    <property type="entry name" value="GAF-like_dom_sf"/>
</dbReference>
<dbReference type="InterPro" id="IPR009057">
    <property type="entry name" value="Homeodomain-like_sf"/>
</dbReference>
<dbReference type="CDD" id="cd00009">
    <property type="entry name" value="AAA"/>
    <property type="match status" value="1"/>
</dbReference>
<dbReference type="PROSITE" id="PS00676">
    <property type="entry name" value="SIGMA54_INTERACT_2"/>
    <property type="match status" value="1"/>
</dbReference>
<feature type="domain" description="Sigma-54 factor interaction" evidence="7">
    <location>
        <begin position="198"/>
        <end position="428"/>
    </location>
</feature>